<dbReference type="EMBL" id="VCIW01000030">
    <property type="protein sequence ID" value="TLS48720.1"/>
    <property type="molecule type" value="Genomic_DNA"/>
</dbReference>
<dbReference type="Gene3D" id="2.120.10.30">
    <property type="entry name" value="TolB, C-terminal domain"/>
    <property type="match status" value="1"/>
</dbReference>
<organism evidence="4 5">
    <name type="scientific">Paenibacillus antri</name>
    <dbReference type="NCBI Taxonomy" id="2582848"/>
    <lineage>
        <taxon>Bacteria</taxon>
        <taxon>Bacillati</taxon>
        <taxon>Bacillota</taxon>
        <taxon>Bacilli</taxon>
        <taxon>Bacillales</taxon>
        <taxon>Paenibacillaceae</taxon>
        <taxon>Paenibacillus</taxon>
    </lineage>
</organism>
<name>A0A5R9G3L1_9BACL</name>
<gene>
    <name evidence="4" type="ORF">FE782_29205</name>
</gene>
<evidence type="ECO:0000313" key="5">
    <source>
        <dbReference type="Proteomes" id="UP000309676"/>
    </source>
</evidence>
<dbReference type="InterPro" id="IPR011042">
    <property type="entry name" value="6-blade_b-propeller_TolB-like"/>
</dbReference>
<dbReference type="InterPro" id="IPR051262">
    <property type="entry name" value="SMP-30/CGR1_Lactonase"/>
</dbReference>
<reference evidence="4 5" key="1">
    <citation type="submission" date="2019-05" db="EMBL/GenBank/DDBJ databases">
        <authorList>
            <person name="Narsing Rao M.P."/>
            <person name="Li W.J."/>
        </authorList>
    </citation>
    <scope>NUCLEOTIDE SEQUENCE [LARGE SCALE GENOMIC DNA]</scope>
    <source>
        <strain evidence="4 5">SYSU_K30003</strain>
    </source>
</reference>
<dbReference type="InterPro" id="IPR013658">
    <property type="entry name" value="SGL"/>
</dbReference>
<evidence type="ECO:0000313" key="4">
    <source>
        <dbReference type="EMBL" id="TLS48720.1"/>
    </source>
</evidence>
<dbReference type="AlphaFoldDB" id="A0A5R9G3L1"/>
<dbReference type="SUPFAM" id="SSF63829">
    <property type="entry name" value="Calcium-dependent phosphotriesterase"/>
    <property type="match status" value="1"/>
</dbReference>
<keyword evidence="2" id="KW-0378">Hydrolase</keyword>
<comment type="similarity">
    <text evidence="1">Belongs to the SMP-30/CGR1 family.</text>
</comment>
<proteinExistence type="inferred from homology"/>
<accession>A0A5R9G3L1</accession>
<evidence type="ECO:0000256" key="2">
    <source>
        <dbReference type="ARBA" id="ARBA00022801"/>
    </source>
</evidence>
<evidence type="ECO:0000256" key="1">
    <source>
        <dbReference type="ARBA" id="ARBA00008853"/>
    </source>
</evidence>
<dbReference type="OrthoDB" id="2633250at2"/>
<dbReference type="PANTHER" id="PTHR47572:SF4">
    <property type="entry name" value="LACTONASE DRP35"/>
    <property type="match status" value="1"/>
</dbReference>
<dbReference type="GO" id="GO:0016787">
    <property type="term" value="F:hydrolase activity"/>
    <property type="evidence" value="ECO:0007669"/>
    <property type="project" value="UniProtKB-KW"/>
</dbReference>
<evidence type="ECO:0000259" key="3">
    <source>
        <dbReference type="Pfam" id="PF08450"/>
    </source>
</evidence>
<comment type="caution">
    <text evidence="4">The sequence shown here is derived from an EMBL/GenBank/DDBJ whole genome shotgun (WGS) entry which is preliminary data.</text>
</comment>
<protein>
    <submittedName>
        <fullName evidence="4">SMP-30/gluconolactonase/LRE family protein</fullName>
    </submittedName>
</protein>
<keyword evidence="5" id="KW-1185">Reference proteome</keyword>
<dbReference type="RefSeq" id="WP_138197888.1">
    <property type="nucleotide sequence ID" value="NZ_VCIW01000030.1"/>
</dbReference>
<dbReference type="Pfam" id="PF20067">
    <property type="entry name" value="SSL_N"/>
    <property type="match status" value="1"/>
</dbReference>
<dbReference type="Pfam" id="PF08450">
    <property type="entry name" value="SGL"/>
    <property type="match status" value="1"/>
</dbReference>
<feature type="domain" description="SMP-30/Gluconolactonase/LRE-like region" evidence="3">
    <location>
        <begin position="83"/>
        <end position="271"/>
    </location>
</feature>
<sequence length="289" mass="31485">MGKASWRGLEALLAAERGSVFFEGIFSTPKLNHPEGIAIDEDGHVWCGGEAGEIFRVAADGSGIELVASTGGFTLGVALDGRGGLYGCDLKHASVFRVDTRTGELETWGNTDSRGNRMRNPNAPVVDAENGWLYVTDSCDPSTEGPGIWRFRLDGGEGELWCEEPLRFANGLALSPSERCLYVAETFGRRVSRIPITEDGAPGERETVVAVDALPDGLAIGPDDRLYISCYEPSLVYRWSEREGLQLLYYDPEAHLLCHPTNCAFRGDDLYTSNLGRWHITKLLGAAKA</sequence>
<dbReference type="PANTHER" id="PTHR47572">
    <property type="entry name" value="LIPOPROTEIN-RELATED"/>
    <property type="match status" value="1"/>
</dbReference>
<dbReference type="Proteomes" id="UP000309676">
    <property type="component" value="Unassembled WGS sequence"/>
</dbReference>